<organism evidence="1 2">
    <name type="scientific">Sclerotinia nivalis</name>
    <dbReference type="NCBI Taxonomy" id="352851"/>
    <lineage>
        <taxon>Eukaryota</taxon>
        <taxon>Fungi</taxon>
        <taxon>Dikarya</taxon>
        <taxon>Ascomycota</taxon>
        <taxon>Pezizomycotina</taxon>
        <taxon>Leotiomycetes</taxon>
        <taxon>Helotiales</taxon>
        <taxon>Sclerotiniaceae</taxon>
        <taxon>Sclerotinia</taxon>
    </lineage>
</organism>
<dbReference type="Proteomes" id="UP001152300">
    <property type="component" value="Unassembled WGS sequence"/>
</dbReference>
<evidence type="ECO:0000313" key="1">
    <source>
        <dbReference type="EMBL" id="KAJ8058476.1"/>
    </source>
</evidence>
<comment type="caution">
    <text evidence="1">The sequence shown here is derived from an EMBL/GenBank/DDBJ whole genome shotgun (WGS) entry which is preliminary data.</text>
</comment>
<dbReference type="AlphaFoldDB" id="A0A9X0A948"/>
<proteinExistence type="predicted"/>
<dbReference type="OrthoDB" id="5424209at2759"/>
<protein>
    <submittedName>
        <fullName evidence="1">Uncharacterized protein</fullName>
    </submittedName>
</protein>
<keyword evidence="2" id="KW-1185">Reference proteome</keyword>
<evidence type="ECO:0000313" key="2">
    <source>
        <dbReference type="Proteomes" id="UP001152300"/>
    </source>
</evidence>
<accession>A0A9X0A948</accession>
<sequence length="585" mass="65623">MDTKHISFPSTLLHRYDVNIKSPRIGPGKINNTSTHKIPKLLHRILATTITPQSEDTQHRVMSLIVEENDRGGYGLRMQKVIASNQSKDIFLRHSSHGYPPDKNVSAIHDRKFGIFFDRELRSPLEALLLSSLPDCSWSMNVLHLGFKSNGYDNPMVIHVLIQMPGYFDGKEIAAANLLKDMEEVINKKQETLEKISIDVCQVYVPKLTRSDHGKDDDDDFGVDLSQRFDDLYLSSPPPGFSIGRKNTSTAGSLTGFVKYKDDIYSLTCRHVAFPTSKSQPNRKEYKYKDGGDKLMISMPADDDHEATKLRIETDHDKAAGALKDLQNRQVMASDKDYSYQIETKQDAQRKYDKQLSNARNYKTDAGYIYAAPEEWHKTSTYGGVLDWAIIRNYCTDPKNKLPIVRFPPKSPAGKFIANFHKVVECTNEEKYALTAKYAALNCTNSLEIKQPNSFSEPHDKTVYFKSSTRTSDCKACTMSCIKSIVYKEDHGPSHEHVFVGRRFEDKVSEGGDSGALIYDIDIIPGPGNALNTAALLPMAIIWGGGSSGGIVTGFRDVTFATPVGAVLKDIERYMGWEEGSLRFC</sequence>
<dbReference type="EMBL" id="JAPEIS010000016">
    <property type="protein sequence ID" value="KAJ8058476.1"/>
    <property type="molecule type" value="Genomic_DNA"/>
</dbReference>
<gene>
    <name evidence="1" type="ORF">OCU04_012664</name>
</gene>
<reference evidence="1" key="1">
    <citation type="submission" date="2022-11" db="EMBL/GenBank/DDBJ databases">
        <title>Genome Resource of Sclerotinia nivalis Strain SnTB1, a Plant Pathogen Isolated from American Ginseng.</title>
        <authorList>
            <person name="Fan S."/>
        </authorList>
    </citation>
    <scope>NUCLEOTIDE SEQUENCE</scope>
    <source>
        <strain evidence="1">SnTB1</strain>
    </source>
</reference>
<name>A0A9X0A948_9HELO</name>